<proteinExistence type="predicted"/>
<reference evidence="1 2" key="1">
    <citation type="submission" date="2021-08" db="EMBL/GenBank/DDBJ databases">
        <title>Nocardioides bacterium WL0053 sp. nov., isolated from the sediment.</title>
        <authorList>
            <person name="Wang L."/>
            <person name="Zhang D."/>
            <person name="Zhang A."/>
        </authorList>
    </citation>
    <scope>NUCLEOTIDE SEQUENCE [LARGE SCALE GENOMIC DNA]</scope>
    <source>
        <strain evidence="1 2">WL0053</strain>
    </source>
</reference>
<protein>
    <submittedName>
        <fullName evidence="1">Uncharacterized protein</fullName>
    </submittedName>
</protein>
<name>A0ABS7RI90_9ACTN</name>
<comment type="caution">
    <text evidence="1">The sequence shown here is derived from an EMBL/GenBank/DDBJ whole genome shotgun (WGS) entry which is preliminary data.</text>
</comment>
<evidence type="ECO:0000313" key="1">
    <source>
        <dbReference type="EMBL" id="MBY9074229.1"/>
    </source>
</evidence>
<dbReference type="RefSeq" id="WP_221023931.1">
    <property type="nucleotide sequence ID" value="NZ_JAIEZQ010000001.1"/>
</dbReference>
<organism evidence="1 2">
    <name type="scientific">Nocardioides jiangsuensis</name>
    <dbReference type="NCBI Taxonomy" id="2866161"/>
    <lineage>
        <taxon>Bacteria</taxon>
        <taxon>Bacillati</taxon>
        <taxon>Actinomycetota</taxon>
        <taxon>Actinomycetes</taxon>
        <taxon>Propionibacteriales</taxon>
        <taxon>Nocardioidaceae</taxon>
        <taxon>Nocardioides</taxon>
    </lineage>
</organism>
<keyword evidence="2" id="KW-1185">Reference proteome</keyword>
<dbReference type="Proteomes" id="UP000754710">
    <property type="component" value="Unassembled WGS sequence"/>
</dbReference>
<evidence type="ECO:0000313" key="2">
    <source>
        <dbReference type="Proteomes" id="UP000754710"/>
    </source>
</evidence>
<sequence>MIALSRASTLELGPARTEAIWLYAFYGDDHAWSELELSPAFDGQPLYVGEAERSLNGRDVGTHNAAGKTGSSTVRRSLAALLVNELALVAVPRTWPSLVAAPTSD</sequence>
<accession>A0ABS7RI90</accession>
<dbReference type="EMBL" id="JAIEZQ010000001">
    <property type="protein sequence ID" value="MBY9074229.1"/>
    <property type="molecule type" value="Genomic_DNA"/>
</dbReference>
<gene>
    <name evidence="1" type="ORF">K1X13_05275</name>
</gene>